<keyword evidence="5 8" id="KW-0808">Transferase</keyword>
<dbReference type="InterPro" id="IPR015424">
    <property type="entry name" value="PyrdxlP-dep_Trfase"/>
</dbReference>
<keyword evidence="6" id="KW-0663">Pyridoxal phosphate</keyword>
<dbReference type="RefSeq" id="WP_124933157.1">
    <property type="nucleotide sequence ID" value="NZ_JAGFOU010000005.1"/>
</dbReference>
<evidence type="ECO:0000256" key="2">
    <source>
        <dbReference type="ARBA" id="ARBA00007441"/>
    </source>
</evidence>
<dbReference type="Proteomes" id="UP000271272">
    <property type="component" value="Unassembled WGS sequence"/>
</dbReference>
<proteinExistence type="inferred from homology"/>
<dbReference type="PANTHER" id="PTHR42790">
    <property type="entry name" value="AMINOTRANSFERASE"/>
    <property type="match status" value="1"/>
</dbReference>
<dbReference type="OrthoDB" id="199743at2"/>
<comment type="cofactor">
    <cofactor evidence="1">
        <name>pyridoxal 5'-phosphate</name>
        <dbReference type="ChEBI" id="CHEBI:597326"/>
    </cofactor>
</comment>
<dbReference type="PANTHER" id="PTHR42790:SF19">
    <property type="entry name" value="KYNURENINE_ALPHA-AMINOADIPATE AMINOTRANSFERASE, MITOCHONDRIAL"/>
    <property type="match status" value="1"/>
</dbReference>
<dbReference type="EMBL" id="RQZC01000003">
    <property type="protein sequence ID" value="RRD30179.1"/>
    <property type="molecule type" value="Genomic_DNA"/>
</dbReference>
<dbReference type="AlphaFoldDB" id="A0A3P1V7R6"/>
<name>A0A3P1V7R6_9ACTO</name>
<evidence type="ECO:0000259" key="7">
    <source>
        <dbReference type="Pfam" id="PF00155"/>
    </source>
</evidence>
<dbReference type="InterPro" id="IPR004839">
    <property type="entry name" value="Aminotransferase_I/II_large"/>
</dbReference>
<comment type="caution">
    <text evidence="8">The sequence shown here is derived from an EMBL/GenBank/DDBJ whole genome shotgun (WGS) entry which is preliminary data.</text>
</comment>
<evidence type="ECO:0000256" key="6">
    <source>
        <dbReference type="ARBA" id="ARBA00022898"/>
    </source>
</evidence>
<sequence length="437" mass="48274">MSEAPQGKGNRLDPWLDNYAARAHGLRASETRSLFAVASRPEVVSLAGGMPNLKDLPLDRLAEATASMIRKDGGKALQYGNGQGLPRLREQITEVMALEGIDADPEDVIITTGSQQAVDIITELFTDPGDVILAEAPTYVGSLSIFSTYQADVQQVPIDADGVIPEALEERILNLEREGRRIKFFYCLPNFHNPAGVTLSEARRPQIIEICRKHHVLIVEDNPYGLLGFEGQTYTALKTLAPEDVVYLGSFSKIFAPGYRVGWAVAPPAVREKMKLASEAAILCPSSVGQYSISMYLDQFDWRQQIEEFRGMYRTRRDAMISALEEHMPMCRWNVPAGGFYVWLNLPEGVDAKEMLPRAVTNLVAYVSGTAFYAGGRAGRDHVRLSFCYPEPAEIREGVRRLSEVVSRDLEILELFGPVPERSQGSNGISAPAPDQI</sequence>
<evidence type="ECO:0000256" key="5">
    <source>
        <dbReference type="ARBA" id="ARBA00022679"/>
    </source>
</evidence>
<dbReference type="InterPro" id="IPR050859">
    <property type="entry name" value="Class-I_PLP-dep_aminotransf"/>
</dbReference>
<dbReference type="GO" id="GO:0030170">
    <property type="term" value="F:pyridoxal phosphate binding"/>
    <property type="evidence" value="ECO:0007669"/>
    <property type="project" value="InterPro"/>
</dbReference>
<evidence type="ECO:0000256" key="3">
    <source>
        <dbReference type="ARBA" id="ARBA00011738"/>
    </source>
</evidence>
<comment type="subunit">
    <text evidence="3">Homodimer.</text>
</comment>
<accession>A0A3P1V7R6</accession>
<dbReference type="Gene3D" id="3.90.1150.10">
    <property type="entry name" value="Aspartate Aminotransferase, domain 1"/>
    <property type="match status" value="1"/>
</dbReference>
<evidence type="ECO:0000313" key="8">
    <source>
        <dbReference type="EMBL" id="RRD30179.1"/>
    </source>
</evidence>
<dbReference type="CDD" id="cd00609">
    <property type="entry name" value="AAT_like"/>
    <property type="match status" value="1"/>
</dbReference>
<reference evidence="8 9" key="1">
    <citation type="submission" date="2018-11" db="EMBL/GenBank/DDBJ databases">
        <title>Genomes From Bacteria Associated with the Canine Oral Cavity: a Test Case for Automated Genome-Based Taxonomic Assignment.</title>
        <authorList>
            <person name="Coil D.A."/>
            <person name="Jospin G."/>
            <person name="Darling A.E."/>
            <person name="Wallis C."/>
            <person name="Davis I.J."/>
            <person name="Harris S."/>
            <person name="Eisen J.A."/>
            <person name="Holcombe L.J."/>
            <person name="O'Flynn C."/>
        </authorList>
    </citation>
    <scope>NUCLEOTIDE SEQUENCE [LARGE SCALE GENOMIC DNA]</scope>
    <source>
        <strain evidence="8 9">OH5050</strain>
    </source>
</reference>
<dbReference type="GO" id="GO:0008483">
    <property type="term" value="F:transaminase activity"/>
    <property type="evidence" value="ECO:0007669"/>
    <property type="project" value="UniProtKB-KW"/>
</dbReference>
<dbReference type="Gene3D" id="3.40.640.10">
    <property type="entry name" value="Type I PLP-dependent aspartate aminotransferase-like (Major domain)"/>
    <property type="match status" value="1"/>
</dbReference>
<keyword evidence="4 8" id="KW-0032">Aminotransferase</keyword>
<dbReference type="GO" id="GO:1901605">
    <property type="term" value="P:alpha-amino acid metabolic process"/>
    <property type="evidence" value="ECO:0007669"/>
    <property type="project" value="TreeGrafter"/>
</dbReference>
<dbReference type="InterPro" id="IPR015421">
    <property type="entry name" value="PyrdxlP-dep_Trfase_major"/>
</dbReference>
<comment type="similarity">
    <text evidence="2">Belongs to the class-I pyridoxal-phosphate-dependent aminotransferase family.</text>
</comment>
<dbReference type="SUPFAM" id="SSF53383">
    <property type="entry name" value="PLP-dependent transferases"/>
    <property type="match status" value="1"/>
</dbReference>
<organism evidence="8 9">
    <name type="scientific">Actinomyces bowdenii</name>
    <dbReference type="NCBI Taxonomy" id="131109"/>
    <lineage>
        <taxon>Bacteria</taxon>
        <taxon>Bacillati</taxon>
        <taxon>Actinomycetota</taxon>
        <taxon>Actinomycetes</taxon>
        <taxon>Actinomycetales</taxon>
        <taxon>Actinomycetaceae</taxon>
        <taxon>Actinomyces</taxon>
    </lineage>
</organism>
<dbReference type="Pfam" id="PF00155">
    <property type="entry name" value="Aminotran_1_2"/>
    <property type="match status" value="1"/>
</dbReference>
<gene>
    <name evidence="8" type="ORF">EII10_03690</name>
</gene>
<evidence type="ECO:0000313" key="9">
    <source>
        <dbReference type="Proteomes" id="UP000271272"/>
    </source>
</evidence>
<dbReference type="FunFam" id="3.40.640.10:FF:000053">
    <property type="entry name" value="Aminotransferase, class I"/>
    <property type="match status" value="1"/>
</dbReference>
<feature type="domain" description="Aminotransferase class I/classII large" evidence="7">
    <location>
        <begin position="52"/>
        <end position="402"/>
    </location>
</feature>
<evidence type="ECO:0000256" key="4">
    <source>
        <dbReference type="ARBA" id="ARBA00022576"/>
    </source>
</evidence>
<evidence type="ECO:0000256" key="1">
    <source>
        <dbReference type="ARBA" id="ARBA00001933"/>
    </source>
</evidence>
<protein>
    <submittedName>
        <fullName evidence="8">PLP-dependent aminotransferase family protein</fullName>
    </submittedName>
</protein>
<keyword evidence="9" id="KW-1185">Reference proteome</keyword>
<dbReference type="InterPro" id="IPR015422">
    <property type="entry name" value="PyrdxlP-dep_Trfase_small"/>
</dbReference>